<dbReference type="EMBL" id="JAJTWT010000004">
    <property type="protein sequence ID" value="MCE4537900.1"/>
    <property type="molecule type" value="Genomic_DNA"/>
</dbReference>
<evidence type="ECO:0000256" key="1">
    <source>
        <dbReference type="ARBA" id="ARBA00004571"/>
    </source>
</evidence>
<evidence type="ECO:0000313" key="17">
    <source>
        <dbReference type="EMBL" id="MCE4537900.1"/>
    </source>
</evidence>
<keyword evidence="8 13" id="KW-0798">TonB box</keyword>
<keyword evidence="5 12" id="KW-0812">Transmembrane</keyword>
<dbReference type="InterPro" id="IPR036942">
    <property type="entry name" value="Beta-barrel_TonB_sf"/>
</dbReference>
<evidence type="ECO:0000259" key="15">
    <source>
        <dbReference type="Pfam" id="PF00593"/>
    </source>
</evidence>
<dbReference type="Gene3D" id="2.170.130.10">
    <property type="entry name" value="TonB-dependent receptor, plug domain"/>
    <property type="match status" value="1"/>
</dbReference>
<evidence type="ECO:0000256" key="9">
    <source>
        <dbReference type="ARBA" id="ARBA00023136"/>
    </source>
</evidence>
<dbReference type="SUPFAM" id="SSF56935">
    <property type="entry name" value="Porins"/>
    <property type="match status" value="1"/>
</dbReference>
<keyword evidence="11 12" id="KW-0998">Cell outer membrane</keyword>
<dbReference type="InterPro" id="IPR039426">
    <property type="entry name" value="TonB-dep_rcpt-like"/>
</dbReference>
<organism evidence="17 18">
    <name type="scientific">Pelomonas caseinilytica</name>
    <dbReference type="NCBI Taxonomy" id="2906763"/>
    <lineage>
        <taxon>Bacteria</taxon>
        <taxon>Pseudomonadati</taxon>
        <taxon>Pseudomonadota</taxon>
        <taxon>Betaproteobacteria</taxon>
        <taxon>Burkholderiales</taxon>
        <taxon>Sphaerotilaceae</taxon>
        <taxon>Roseateles</taxon>
    </lineage>
</organism>
<evidence type="ECO:0000256" key="4">
    <source>
        <dbReference type="ARBA" id="ARBA00022452"/>
    </source>
</evidence>
<dbReference type="CDD" id="cd01347">
    <property type="entry name" value="ligand_gated_channel"/>
    <property type="match status" value="1"/>
</dbReference>
<keyword evidence="10 17" id="KW-0675">Receptor</keyword>
<evidence type="ECO:0000256" key="2">
    <source>
        <dbReference type="ARBA" id="ARBA00009810"/>
    </source>
</evidence>
<dbReference type="PROSITE" id="PS52016">
    <property type="entry name" value="TONB_DEPENDENT_REC_3"/>
    <property type="match status" value="1"/>
</dbReference>
<dbReference type="Pfam" id="PF00593">
    <property type="entry name" value="TonB_dep_Rec_b-barrel"/>
    <property type="match status" value="1"/>
</dbReference>
<dbReference type="RefSeq" id="WP_233392188.1">
    <property type="nucleotide sequence ID" value="NZ_JAJTWT010000004.1"/>
</dbReference>
<evidence type="ECO:0000256" key="6">
    <source>
        <dbReference type="ARBA" id="ARBA00022729"/>
    </source>
</evidence>
<keyword evidence="18" id="KW-1185">Reference proteome</keyword>
<evidence type="ECO:0000256" key="8">
    <source>
        <dbReference type="ARBA" id="ARBA00023077"/>
    </source>
</evidence>
<feature type="domain" description="TonB-dependent receptor plug" evidence="16">
    <location>
        <begin position="45"/>
        <end position="150"/>
    </location>
</feature>
<keyword evidence="9 12" id="KW-0472">Membrane</keyword>
<comment type="similarity">
    <text evidence="2 12 13">Belongs to the TonB-dependent receptor family.</text>
</comment>
<dbReference type="PANTHER" id="PTHR30069">
    <property type="entry name" value="TONB-DEPENDENT OUTER MEMBRANE RECEPTOR"/>
    <property type="match status" value="1"/>
</dbReference>
<keyword evidence="4 12" id="KW-1134">Transmembrane beta strand</keyword>
<feature type="domain" description="TonB-dependent receptor-like beta-barrel" evidence="15">
    <location>
        <begin position="213"/>
        <end position="593"/>
    </location>
</feature>
<keyword evidence="6 14" id="KW-0732">Signal</keyword>
<dbReference type="InterPro" id="IPR000531">
    <property type="entry name" value="Beta-barrel_TonB"/>
</dbReference>
<reference evidence="17 18" key="1">
    <citation type="submission" date="2021-12" db="EMBL/GenBank/DDBJ databases">
        <title>Genome seq of p7.</title>
        <authorList>
            <person name="Seo T."/>
        </authorList>
    </citation>
    <scope>NUCLEOTIDE SEQUENCE [LARGE SCALE GENOMIC DNA]</scope>
    <source>
        <strain evidence="17 18">P7</strain>
    </source>
</reference>
<evidence type="ECO:0000256" key="14">
    <source>
        <dbReference type="SAM" id="SignalP"/>
    </source>
</evidence>
<evidence type="ECO:0000256" key="13">
    <source>
        <dbReference type="RuleBase" id="RU003357"/>
    </source>
</evidence>
<dbReference type="Pfam" id="PF07715">
    <property type="entry name" value="Plug"/>
    <property type="match status" value="1"/>
</dbReference>
<evidence type="ECO:0000313" key="18">
    <source>
        <dbReference type="Proteomes" id="UP001201463"/>
    </source>
</evidence>
<dbReference type="InterPro" id="IPR012910">
    <property type="entry name" value="Plug_dom"/>
</dbReference>
<dbReference type="PANTHER" id="PTHR30069:SF53">
    <property type="entry name" value="COLICIN I RECEPTOR-RELATED"/>
    <property type="match status" value="1"/>
</dbReference>
<protein>
    <submittedName>
        <fullName evidence="17">TonB-dependent receptor</fullName>
    </submittedName>
</protein>
<feature type="chain" id="PRO_5047253189" evidence="14">
    <location>
        <begin position="27"/>
        <end position="622"/>
    </location>
</feature>
<comment type="caution">
    <text evidence="17">The sequence shown here is derived from an EMBL/GenBank/DDBJ whole genome shotgun (WGS) entry which is preliminary data.</text>
</comment>
<sequence>MSLSFPAARRSLSALAVLALALPAHAQNKLDTVVTTATRTPQRLSEVLADLTVITRADIERQAAASVADLLRNNGCAEMVRNGGAASTTSLYLRGADTRHTLVLVDGVRMDSQATGGASWQGIPLAQVERVEVLKGPASAIYGSDAVGGVVQIFTRKGGGKTSADLGVGVGNLGTRKLDGGIFGGTGPLDYAVTLAGERSDGFNATLDVPGSFSYIPDRDGWRKHQASLRLGARLADGQRVEGVVLRSHVNGQYDASKSQPQNDDRALQDTDAARLSWTGQWTPALQTQLSYGESRDRYETRPSPYLTITHVRNLALTGSYLLGAGSQLNFQAERIEDKLENSGLVTAGVGKRHRNAIGAGYLFNAGAFSLQAHARHDDDSEFGGVSTGTLLAGYEIAKGLRIVGSAGNAFRAPTLYQQGTVYGPDLSQPGVQALQAERGHNVEFGLKYGSGDTEVSATAYRNRVGNLIVFGAAGSCRSAFGCYQNVAAARLQGLSLAGSTTAGIVNLRATVDLQSPKDAATGQRLARRARHTATLNADTALGDWLLGAGVQASGARWDNAANTRKLGGYALVNASLQYRIRPDLRLQLNVDNAFDRETSTAYGYASTPRTALISLRWSPQL</sequence>
<keyword evidence="3 12" id="KW-0813">Transport</keyword>
<keyword evidence="7" id="KW-0406">Ion transport</keyword>
<feature type="signal peptide" evidence="14">
    <location>
        <begin position="1"/>
        <end position="26"/>
    </location>
</feature>
<dbReference type="Gene3D" id="2.40.170.20">
    <property type="entry name" value="TonB-dependent receptor, beta-barrel domain"/>
    <property type="match status" value="1"/>
</dbReference>
<accession>A0ABS8XKY6</accession>
<name>A0ABS8XKY6_9BURK</name>
<evidence type="ECO:0000256" key="3">
    <source>
        <dbReference type="ARBA" id="ARBA00022448"/>
    </source>
</evidence>
<comment type="subcellular location">
    <subcellularLocation>
        <location evidence="1 12">Cell outer membrane</location>
        <topology evidence="1 12">Multi-pass membrane protein</topology>
    </subcellularLocation>
</comment>
<evidence type="ECO:0000256" key="10">
    <source>
        <dbReference type="ARBA" id="ARBA00023170"/>
    </source>
</evidence>
<evidence type="ECO:0000256" key="12">
    <source>
        <dbReference type="PROSITE-ProRule" id="PRU01360"/>
    </source>
</evidence>
<evidence type="ECO:0000256" key="7">
    <source>
        <dbReference type="ARBA" id="ARBA00023065"/>
    </source>
</evidence>
<evidence type="ECO:0000256" key="5">
    <source>
        <dbReference type="ARBA" id="ARBA00022692"/>
    </source>
</evidence>
<dbReference type="Proteomes" id="UP001201463">
    <property type="component" value="Unassembled WGS sequence"/>
</dbReference>
<gene>
    <name evidence="17" type="ORF">LXT12_11640</name>
</gene>
<proteinExistence type="inferred from homology"/>
<dbReference type="InterPro" id="IPR037066">
    <property type="entry name" value="Plug_dom_sf"/>
</dbReference>
<evidence type="ECO:0000259" key="16">
    <source>
        <dbReference type="Pfam" id="PF07715"/>
    </source>
</evidence>
<evidence type="ECO:0000256" key="11">
    <source>
        <dbReference type="ARBA" id="ARBA00023237"/>
    </source>
</evidence>